<feature type="region of interest" description="Disordered" evidence="1">
    <location>
        <begin position="1"/>
        <end position="78"/>
    </location>
</feature>
<comment type="caution">
    <text evidence="2">The sequence shown here is derived from an EMBL/GenBank/DDBJ whole genome shotgun (WGS) entry which is preliminary data.</text>
</comment>
<accession>A0AAN7A7T2</accession>
<dbReference type="Proteomes" id="UP001302321">
    <property type="component" value="Unassembled WGS sequence"/>
</dbReference>
<gene>
    <name evidence="2" type="ORF">QBC36DRAFT_352398</name>
</gene>
<dbReference type="EMBL" id="MU866198">
    <property type="protein sequence ID" value="KAK4176395.1"/>
    <property type="molecule type" value="Genomic_DNA"/>
</dbReference>
<feature type="region of interest" description="Disordered" evidence="1">
    <location>
        <begin position="298"/>
        <end position="317"/>
    </location>
</feature>
<keyword evidence="3" id="KW-1185">Reference proteome</keyword>
<evidence type="ECO:0000256" key="1">
    <source>
        <dbReference type="SAM" id="MobiDB-lite"/>
    </source>
</evidence>
<proteinExistence type="predicted"/>
<name>A0AAN7A7T2_9PEZI</name>
<feature type="compositionally biased region" description="Acidic residues" evidence="1">
    <location>
        <begin position="47"/>
        <end position="59"/>
    </location>
</feature>
<feature type="region of interest" description="Disordered" evidence="1">
    <location>
        <begin position="145"/>
        <end position="178"/>
    </location>
</feature>
<reference evidence="2" key="1">
    <citation type="journal article" date="2023" name="Mol. Phylogenet. Evol.">
        <title>Genome-scale phylogeny and comparative genomics of the fungal order Sordariales.</title>
        <authorList>
            <person name="Hensen N."/>
            <person name="Bonometti L."/>
            <person name="Westerberg I."/>
            <person name="Brannstrom I.O."/>
            <person name="Guillou S."/>
            <person name="Cros-Aarteil S."/>
            <person name="Calhoun S."/>
            <person name="Haridas S."/>
            <person name="Kuo A."/>
            <person name="Mondo S."/>
            <person name="Pangilinan J."/>
            <person name="Riley R."/>
            <person name="LaButti K."/>
            <person name="Andreopoulos B."/>
            <person name="Lipzen A."/>
            <person name="Chen C."/>
            <person name="Yan M."/>
            <person name="Daum C."/>
            <person name="Ng V."/>
            <person name="Clum A."/>
            <person name="Steindorff A."/>
            <person name="Ohm R.A."/>
            <person name="Martin F."/>
            <person name="Silar P."/>
            <person name="Natvig D.O."/>
            <person name="Lalanne C."/>
            <person name="Gautier V."/>
            <person name="Ament-Velasquez S.L."/>
            <person name="Kruys A."/>
            <person name="Hutchinson M.I."/>
            <person name="Powell A.J."/>
            <person name="Barry K."/>
            <person name="Miller A.N."/>
            <person name="Grigoriev I.V."/>
            <person name="Debuchy R."/>
            <person name="Gladieux P."/>
            <person name="Hiltunen Thoren M."/>
            <person name="Johannesson H."/>
        </authorList>
    </citation>
    <scope>NUCLEOTIDE SEQUENCE</scope>
    <source>
        <strain evidence="2">CBS 892.96</strain>
    </source>
</reference>
<evidence type="ECO:0000313" key="2">
    <source>
        <dbReference type="EMBL" id="KAK4176395.1"/>
    </source>
</evidence>
<dbReference type="AlphaFoldDB" id="A0AAN7A7T2"/>
<feature type="region of interest" description="Disordered" evidence="1">
    <location>
        <begin position="366"/>
        <end position="393"/>
    </location>
</feature>
<organism evidence="2 3">
    <name type="scientific">Triangularia setosa</name>
    <dbReference type="NCBI Taxonomy" id="2587417"/>
    <lineage>
        <taxon>Eukaryota</taxon>
        <taxon>Fungi</taxon>
        <taxon>Dikarya</taxon>
        <taxon>Ascomycota</taxon>
        <taxon>Pezizomycotina</taxon>
        <taxon>Sordariomycetes</taxon>
        <taxon>Sordariomycetidae</taxon>
        <taxon>Sordariales</taxon>
        <taxon>Podosporaceae</taxon>
        <taxon>Triangularia</taxon>
    </lineage>
</organism>
<feature type="compositionally biased region" description="Polar residues" evidence="1">
    <location>
        <begin position="298"/>
        <end position="316"/>
    </location>
</feature>
<feature type="compositionally biased region" description="Polar residues" evidence="1">
    <location>
        <begin position="165"/>
        <end position="174"/>
    </location>
</feature>
<sequence>MDILFMPYARAPGGLGVQGSGGPPPSPPGRGGPNRVPQSKIDLGKDETDEDQSEEESEYDERNCNNPEPSTETKKNQKTKGEFYCDFVDPDTGEPCSQLKPFTRNSNLNKHKVQFHNQPHRARAQWVLDVRAESQERRLRKEAVRNLSSATKSLMRSSKPRRGTALTSPQSSRVSGMPMEARNDIPTRVISRQMKLYHNRRPMSHQELPNLNMPDLSQQRLHGKTFPQYINTRQVAMEIPQLRPPQELLYQCDLSQQIYLHEDIHNVEREKVRRREEIWKRADMQQISQQRVVEWLMSQSHSGGQQEAVPSTSPHNHSIDAHITELEYPRVNGNNFGADDAFSLTIDPRLLDSRLLHHSVATIQLPADARSHDHEPTDEQHEPDEDSSDPQSL</sequence>
<evidence type="ECO:0000313" key="3">
    <source>
        <dbReference type="Proteomes" id="UP001302321"/>
    </source>
</evidence>
<feature type="compositionally biased region" description="Basic and acidic residues" evidence="1">
    <location>
        <begin position="369"/>
        <end position="380"/>
    </location>
</feature>
<feature type="compositionally biased region" description="Polar residues" evidence="1">
    <location>
        <begin position="146"/>
        <end position="156"/>
    </location>
</feature>
<protein>
    <submittedName>
        <fullName evidence="2">Uncharacterized protein</fullName>
    </submittedName>
</protein>
<feature type="compositionally biased region" description="Acidic residues" evidence="1">
    <location>
        <begin position="381"/>
        <end position="393"/>
    </location>
</feature>
<reference evidence="2" key="2">
    <citation type="submission" date="2023-05" db="EMBL/GenBank/DDBJ databases">
        <authorList>
            <consortium name="Lawrence Berkeley National Laboratory"/>
            <person name="Steindorff A."/>
            <person name="Hensen N."/>
            <person name="Bonometti L."/>
            <person name="Westerberg I."/>
            <person name="Brannstrom I.O."/>
            <person name="Guillou S."/>
            <person name="Cros-Aarteil S."/>
            <person name="Calhoun S."/>
            <person name="Haridas S."/>
            <person name="Kuo A."/>
            <person name="Mondo S."/>
            <person name="Pangilinan J."/>
            <person name="Riley R."/>
            <person name="Labutti K."/>
            <person name="Andreopoulos B."/>
            <person name="Lipzen A."/>
            <person name="Chen C."/>
            <person name="Yanf M."/>
            <person name="Daum C."/>
            <person name="Ng V."/>
            <person name="Clum A."/>
            <person name="Ohm R."/>
            <person name="Martin F."/>
            <person name="Silar P."/>
            <person name="Natvig D."/>
            <person name="Lalanne C."/>
            <person name="Gautier V."/>
            <person name="Ament-Velasquez S.L."/>
            <person name="Kruys A."/>
            <person name="Hutchinson M.I."/>
            <person name="Powell A.J."/>
            <person name="Barry K."/>
            <person name="Miller A.N."/>
            <person name="Grigoriev I.V."/>
            <person name="Debuchy R."/>
            <person name="Gladieux P."/>
            <person name="Thoren M.H."/>
            <person name="Johannesson H."/>
        </authorList>
    </citation>
    <scope>NUCLEOTIDE SEQUENCE</scope>
    <source>
        <strain evidence="2">CBS 892.96</strain>
    </source>
</reference>